<protein>
    <recommendedName>
        <fullName evidence="4">Methyltransferase small domain-containing protein</fullName>
    </recommendedName>
</protein>
<organism evidence="1">
    <name type="scientific">Guillardia theta (strain CCMP2712)</name>
    <name type="common">Cryptophyte</name>
    <dbReference type="NCBI Taxonomy" id="905079"/>
    <lineage>
        <taxon>Eukaryota</taxon>
        <taxon>Cryptophyceae</taxon>
        <taxon>Pyrenomonadales</taxon>
        <taxon>Geminigeraceae</taxon>
        <taxon>Guillardia</taxon>
    </lineage>
</organism>
<dbReference type="HOGENOM" id="CLU_096660_0_0_1"/>
<dbReference type="InterPro" id="IPR029063">
    <property type="entry name" value="SAM-dependent_MTases_sf"/>
</dbReference>
<evidence type="ECO:0008006" key="4">
    <source>
        <dbReference type="Google" id="ProtNLM"/>
    </source>
</evidence>
<gene>
    <name evidence="1" type="ORF">GUITHDRAFT_149221</name>
</gene>
<dbReference type="RefSeq" id="XP_005818543.1">
    <property type="nucleotide sequence ID" value="XM_005818486.1"/>
</dbReference>
<dbReference type="OMA" id="AHTKHRY"/>
<reference evidence="3" key="2">
    <citation type="submission" date="2012-11" db="EMBL/GenBank/DDBJ databases">
        <authorList>
            <person name="Kuo A."/>
            <person name="Curtis B.A."/>
            <person name="Tanifuji G."/>
            <person name="Burki F."/>
            <person name="Gruber A."/>
            <person name="Irimia M."/>
            <person name="Maruyama S."/>
            <person name="Arias M.C."/>
            <person name="Ball S.G."/>
            <person name="Gile G.H."/>
            <person name="Hirakawa Y."/>
            <person name="Hopkins J.F."/>
            <person name="Rensing S.A."/>
            <person name="Schmutz J."/>
            <person name="Symeonidi A."/>
            <person name="Elias M."/>
            <person name="Eveleigh R.J."/>
            <person name="Herman E.K."/>
            <person name="Klute M.J."/>
            <person name="Nakayama T."/>
            <person name="Obornik M."/>
            <person name="Reyes-Prieto A."/>
            <person name="Armbrust E.V."/>
            <person name="Aves S.J."/>
            <person name="Beiko R.G."/>
            <person name="Coutinho P."/>
            <person name="Dacks J.B."/>
            <person name="Durnford D.G."/>
            <person name="Fast N.M."/>
            <person name="Green B.R."/>
            <person name="Grisdale C."/>
            <person name="Hempe F."/>
            <person name="Henrissat B."/>
            <person name="Hoppner M.P."/>
            <person name="Ishida K.-I."/>
            <person name="Kim E."/>
            <person name="Koreny L."/>
            <person name="Kroth P.G."/>
            <person name="Liu Y."/>
            <person name="Malik S.-B."/>
            <person name="Maier U.G."/>
            <person name="McRose D."/>
            <person name="Mock T."/>
            <person name="Neilson J.A."/>
            <person name="Onodera N.T."/>
            <person name="Poole A.M."/>
            <person name="Pritham E.J."/>
            <person name="Richards T.A."/>
            <person name="Rocap G."/>
            <person name="Roy S.W."/>
            <person name="Sarai C."/>
            <person name="Schaack S."/>
            <person name="Shirato S."/>
            <person name="Slamovits C.H."/>
            <person name="Spencer D.F."/>
            <person name="Suzuki S."/>
            <person name="Worden A.Z."/>
            <person name="Zauner S."/>
            <person name="Barry K."/>
            <person name="Bell C."/>
            <person name="Bharti A.K."/>
            <person name="Crow J.A."/>
            <person name="Grimwood J."/>
            <person name="Kramer R."/>
            <person name="Lindquist E."/>
            <person name="Lucas S."/>
            <person name="Salamov A."/>
            <person name="McFadden G.I."/>
            <person name="Lane C.E."/>
            <person name="Keeling P.J."/>
            <person name="Gray M.W."/>
            <person name="Grigoriev I.V."/>
            <person name="Archibald J.M."/>
        </authorList>
    </citation>
    <scope>NUCLEOTIDE SEQUENCE</scope>
    <source>
        <strain evidence="3">CCMP2712</strain>
    </source>
</reference>
<dbReference type="CDD" id="cd02440">
    <property type="entry name" value="AdoMet_MTases"/>
    <property type="match status" value="1"/>
</dbReference>
<name>L1I5M4_GUITC</name>
<dbReference type="PaxDb" id="55529-EKX31563"/>
<evidence type="ECO:0000313" key="1">
    <source>
        <dbReference type="EMBL" id="EKX31563.1"/>
    </source>
</evidence>
<accession>L1I5M4</accession>
<reference evidence="2" key="3">
    <citation type="submission" date="2015-06" db="UniProtKB">
        <authorList>
            <consortium name="EnsemblProtists"/>
        </authorList>
    </citation>
    <scope>IDENTIFICATION</scope>
</reference>
<dbReference type="KEGG" id="gtt:GUITHDRAFT_149221"/>
<reference evidence="1 3" key="1">
    <citation type="journal article" date="2012" name="Nature">
        <title>Algal genomes reveal evolutionary mosaicism and the fate of nucleomorphs.</title>
        <authorList>
            <consortium name="DOE Joint Genome Institute"/>
            <person name="Curtis B.A."/>
            <person name="Tanifuji G."/>
            <person name="Burki F."/>
            <person name="Gruber A."/>
            <person name="Irimia M."/>
            <person name="Maruyama S."/>
            <person name="Arias M.C."/>
            <person name="Ball S.G."/>
            <person name="Gile G.H."/>
            <person name="Hirakawa Y."/>
            <person name="Hopkins J.F."/>
            <person name="Kuo A."/>
            <person name="Rensing S.A."/>
            <person name="Schmutz J."/>
            <person name="Symeonidi A."/>
            <person name="Elias M."/>
            <person name="Eveleigh R.J."/>
            <person name="Herman E.K."/>
            <person name="Klute M.J."/>
            <person name="Nakayama T."/>
            <person name="Obornik M."/>
            <person name="Reyes-Prieto A."/>
            <person name="Armbrust E.V."/>
            <person name="Aves S.J."/>
            <person name="Beiko R.G."/>
            <person name="Coutinho P."/>
            <person name="Dacks J.B."/>
            <person name="Durnford D.G."/>
            <person name="Fast N.M."/>
            <person name="Green B.R."/>
            <person name="Grisdale C.J."/>
            <person name="Hempel F."/>
            <person name="Henrissat B."/>
            <person name="Hoppner M.P."/>
            <person name="Ishida K."/>
            <person name="Kim E."/>
            <person name="Koreny L."/>
            <person name="Kroth P.G."/>
            <person name="Liu Y."/>
            <person name="Malik S.B."/>
            <person name="Maier U.G."/>
            <person name="McRose D."/>
            <person name="Mock T."/>
            <person name="Neilson J.A."/>
            <person name="Onodera N.T."/>
            <person name="Poole A.M."/>
            <person name="Pritham E.J."/>
            <person name="Richards T.A."/>
            <person name="Rocap G."/>
            <person name="Roy S.W."/>
            <person name="Sarai C."/>
            <person name="Schaack S."/>
            <person name="Shirato S."/>
            <person name="Slamovits C.H."/>
            <person name="Spencer D.F."/>
            <person name="Suzuki S."/>
            <person name="Worden A.Z."/>
            <person name="Zauner S."/>
            <person name="Barry K."/>
            <person name="Bell C."/>
            <person name="Bharti A.K."/>
            <person name="Crow J.A."/>
            <person name="Grimwood J."/>
            <person name="Kramer R."/>
            <person name="Lindquist E."/>
            <person name="Lucas S."/>
            <person name="Salamov A."/>
            <person name="McFadden G.I."/>
            <person name="Lane C.E."/>
            <person name="Keeling P.J."/>
            <person name="Gray M.W."/>
            <person name="Grigoriev I.V."/>
            <person name="Archibald J.M."/>
        </authorList>
    </citation>
    <scope>NUCLEOTIDE SEQUENCE</scope>
    <source>
        <strain evidence="1 3">CCMP2712</strain>
    </source>
</reference>
<dbReference type="PANTHER" id="PTHR14614">
    <property type="entry name" value="HEPATOCELLULAR CARCINOMA-ASSOCIATED ANTIGEN"/>
    <property type="match status" value="1"/>
</dbReference>
<dbReference type="Proteomes" id="UP000011087">
    <property type="component" value="Unassembled WGS sequence"/>
</dbReference>
<dbReference type="OrthoDB" id="550143at2759"/>
<dbReference type="eggNOG" id="KOG2793">
    <property type="taxonomic scope" value="Eukaryota"/>
</dbReference>
<evidence type="ECO:0000313" key="2">
    <source>
        <dbReference type="EnsemblProtists" id="EKX31563"/>
    </source>
</evidence>
<dbReference type="EMBL" id="JH993262">
    <property type="protein sequence ID" value="EKX31563.1"/>
    <property type="molecule type" value="Genomic_DNA"/>
</dbReference>
<dbReference type="AlphaFoldDB" id="L1I5M4"/>
<dbReference type="InterPro" id="IPR019410">
    <property type="entry name" value="Methyltransf_16"/>
</dbReference>
<dbReference type="Pfam" id="PF10294">
    <property type="entry name" value="Methyltransf_16"/>
    <property type="match status" value="1"/>
</dbReference>
<dbReference type="EnsemblProtists" id="EKX31563">
    <property type="protein sequence ID" value="EKX31563"/>
    <property type="gene ID" value="GUITHDRAFT_149221"/>
</dbReference>
<dbReference type="SUPFAM" id="SSF53335">
    <property type="entry name" value="S-adenosyl-L-methionine-dependent methyltransferases"/>
    <property type="match status" value="1"/>
</dbReference>
<dbReference type="Gene3D" id="3.40.50.150">
    <property type="entry name" value="Vaccinia Virus protein VP39"/>
    <property type="match status" value="1"/>
</dbReference>
<dbReference type="PANTHER" id="PTHR14614:SF132">
    <property type="entry name" value="PROTEIN-LYSINE METHYLTRANSFERASE C42C1.13"/>
    <property type="match status" value="1"/>
</dbReference>
<sequence>MAWERDIQIESDAWRGRPLTTTGGRVWDAAHRMADFLEAMQEELGLSRPGMQILELGAGCGWLGMTIARSHPGARVCLTEMEHGGALEHLQHNVQLNQKDGKLGNVETCACDWSHWVVSGEGEDEKGKRSEMAPLLETRWDLIIGSDLVYNEIGVQWLPKVLKGLLGKGTIALYSHTKHRLDMADQEFFAELTANELIFTEVHEPGVPSPPPSPPFFESLFPDMRIAILRIERCQDDVKLPKFEMPKLAGAA</sequence>
<evidence type="ECO:0000313" key="3">
    <source>
        <dbReference type="Proteomes" id="UP000011087"/>
    </source>
</evidence>
<dbReference type="GeneID" id="17288280"/>
<keyword evidence="3" id="KW-1185">Reference proteome</keyword>
<proteinExistence type="predicted"/>